<comment type="cofactor">
    <cofactor evidence="1 6">
        <name>FAD</name>
        <dbReference type="ChEBI" id="CHEBI:57692"/>
    </cofactor>
</comment>
<reference evidence="9" key="1">
    <citation type="journal article" date="2021" name="Nat. Commun.">
        <title>Genetic determinants of endophytism in the Arabidopsis root mycobiome.</title>
        <authorList>
            <person name="Mesny F."/>
            <person name="Miyauchi S."/>
            <person name="Thiergart T."/>
            <person name="Pickel B."/>
            <person name="Atanasova L."/>
            <person name="Karlsson M."/>
            <person name="Huettel B."/>
            <person name="Barry K.W."/>
            <person name="Haridas S."/>
            <person name="Chen C."/>
            <person name="Bauer D."/>
            <person name="Andreopoulos W."/>
            <person name="Pangilinan J."/>
            <person name="LaButti K."/>
            <person name="Riley R."/>
            <person name="Lipzen A."/>
            <person name="Clum A."/>
            <person name="Drula E."/>
            <person name="Henrissat B."/>
            <person name="Kohler A."/>
            <person name="Grigoriev I.V."/>
            <person name="Martin F.M."/>
            <person name="Hacquard S."/>
        </authorList>
    </citation>
    <scope>NUCLEOTIDE SEQUENCE</scope>
    <source>
        <strain evidence="9">MPI-CAGE-AT-0016</strain>
    </source>
</reference>
<dbReference type="Proteomes" id="UP000813385">
    <property type="component" value="Unassembled WGS sequence"/>
</dbReference>
<comment type="similarity">
    <text evidence="2 6">Belongs to the flavin monoamine oxidase family.</text>
</comment>
<feature type="chain" id="PRO_5035423457" description="Amine oxidase" evidence="7">
    <location>
        <begin position="21"/>
        <end position="522"/>
    </location>
</feature>
<evidence type="ECO:0000313" key="10">
    <source>
        <dbReference type="Proteomes" id="UP000813385"/>
    </source>
</evidence>
<keyword evidence="3 6" id="KW-0560">Oxidoreductase</keyword>
<dbReference type="PRINTS" id="PR00757">
    <property type="entry name" value="AMINEOXDASEF"/>
</dbReference>
<dbReference type="EMBL" id="JAGPXD010000002">
    <property type="protein sequence ID" value="KAH7367208.1"/>
    <property type="molecule type" value="Genomic_DNA"/>
</dbReference>
<dbReference type="InterPro" id="IPR001613">
    <property type="entry name" value="Flavin_amine_oxidase"/>
</dbReference>
<keyword evidence="6" id="KW-0285">Flavoprotein</keyword>
<name>A0A8K0TIV3_9PEZI</name>
<feature type="binding site" evidence="5">
    <location>
        <position position="61"/>
    </location>
    <ligand>
        <name>FAD</name>
        <dbReference type="ChEBI" id="CHEBI:57692"/>
    </ligand>
</feature>
<keyword evidence="10" id="KW-1185">Reference proteome</keyword>
<evidence type="ECO:0000313" key="9">
    <source>
        <dbReference type="EMBL" id="KAH7367208.1"/>
    </source>
</evidence>
<dbReference type="OrthoDB" id="5046242at2759"/>
<keyword evidence="6" id="KW-0274">FAD</keyword>
<dbReference type="EC" id="1.4.3.-" evidence="6"/>
<dbReference type="GO" id="GO:0097621">
    <property type="term" value="F:monoamine oxidase activity"/>
    <property type="evidence" value="ECO:0007669"/>
    <property type="project" value="UniProtKB-EC"/>
</dbReference>
<dbReference type="InterPro" id="IPR036188">
    <property type="entry name" value="FAD/NAD-bd_sf"/>
</dbReference>
<dbReference type="Gene3D" id="3.90.660.10">
    <property type="match status" value="1"/>
</dbReference>
<evidence type="ECO:0000256" key="2">
    <source>
        <dbReference type="ARBA" id="ARBA00005995"/>
    </source>
</evidence>
<dbReference type="SUPFAM" id="SSF51905">
    <property type="entry name" value="FAD/NAD(P)-binding domain"/>
    <property type="match status" value="1"/>
</dbReference>
<dbReference type="InterPro" id="IPR002937">
    <property type="entry name" value="Amino_oxidase"/>
</dbReference>
<sequence length="522" mass="57482">MVKSFAGFLFLLMAPRSLMTSMFFVRGDESRPWTPEGYDDDKYPPTPPSDVDVVIVGGGFSGLTAAYDLQKAGLTTVVLEAKHLIGGKSRSQKREKGLGYLEMGATWINEFTQPNVYQLTQEFGLEVVEQYTDGQTSTVTPEFFITILGCVRSRWIFQDTNGTVSWNNQDGGGYSFEEFGLILAIEIGAALLNNTIFDQFPVEKDVSFAEFIDQLGKWENPHLQNICRGLTQAIVGREPEDIGAHYFLDYIKSGQGLTGSLMSETRDGAQYQWLKNGTTSIATSLAGAMTPGSVLINTPVTSITQHEDVTVVTAGEGQTFKAKKVVIAMTQNVWKNVVFKPPLPCSKRTLAANTKPGIYAKVIVTYNQPWWRTAGWVGKLTSFKGPIGFSWEISEESMSLYALALFIAGDHAARWHALSAPERREAILDHLSELVGEDLADQARVPLEYEYVEWTKEEYIMGGPTSSMGPGMLRKYGAALREPFGSLHFAGTETAYDWKGYLEGAVTAGQRAAREIVAELGA</sequence>
<feature type="binding site" evidence="5">
    <location>
        <begin position="80"/>
        <end position="81"/>
    </location>
    <ligand>
        <name>FAD</name>
        <dbReference type="ChEBI" id="CHEBI:57692"/>
    </ligand>
</feature>
<evidence type="ECO:0000256" key="4">
    <source>
        <dbReference type="ARBA" id="ARBA00048448"/>
    </source>
</evidence>
<feature type="binding site" evidence="5">
    <location>
        <position position="300"/>
    </location>
    <ligand>
        <name>FAD</name>
        <dbReference type="ChEBI" id="CHEBI:57692"/>
    </ligand>
</feature>
<feature type="binding site" evidence="5">
    <location>
        <position position="493"/>
    </location>
    <ligand>
        <name>FAD</name>
        <dbReference type="ChEBI" id="CHEBI:57692"/>
    </ligand>
</feature>
<dbReference type="Pfam" id="PF01593">
    <property type="entry name" value="Amino_oxidase"/>
    <property type="match status" value="1"/>
</dbReference>
<evidence type="ECO:0000256" key="6">
    <source>
        <dbReference type="RuleBase" id="RU362067"/>
    </source>
</evidence>
<organism evidence="9 10">
    <name type="scientific">Plectosphaerella cucumerina</name>
    <dbReference type="NCBI Taxonomy" id="40658"/>
    <lineage>
        <taxon>Eukaryota</taxon>
        <taxon>Fungi</taxon>
        <taxon>Dikarya</taxon>
        <taxon>Ascomycota</taxon>
        <taxon>Pezizomycotina</taxon>
        <taxon>Sordariomycetes</taxon>
        <taxon>Hypocreomycetidae</taxon>
        <taxon>Glomerellales</taxon>
        <taxon>Plectosphaerellaceae</taxon>
        <taxon>Plectosphaerella</taxon>
    </lineage>
</organism>
<comment type="caution">
    <text evidence="9">The sequence shown here is derived from an EMBL/GenBank/DDBJ whole genome shotgun (WGS) entry which is preliminary data.</text>
</comment>
<evidence type="ECO:0000256" key="1">
    <source>
        <dbReference type="ARBA" id="ARBA00001974"/>
    </source>
</evidence>
<proteinExistence type="inferred from homology"/>
<evidence type="ECO:0000256" key="3">
    <source>
        <dbReference type="ARBA" id="ARBA00023002"/>
    </source>
</evidence>
<accession>A0A8K0TIV3</accession>
<evidence type="ECO:0000259" key="8">
    <source>
        <dbReference type="Pfam" id="PF01593"/>
    </source>
</evidence>
<protein>
    <recommendedName>
        <fullName evidence="6">Amine oxidase</fullName>
        <ecNumber evidence="6">1.4.3.-</ecNumber>
    </recommendedName>
</protein>
<evidence type="ECO:0000256" key="7">
    <source>
        <dbReference type="SAM" id="SignalP"/>
    </source>
</evidence>
<dbReference type="PANTHER" id="PTHR43563:SF14">
    <property type="entry name" value="AMINE OXIDASE"/>
    <property type="match status" value="1"/>
</dbReference>
<dbReference type="SUPFAM" id="SSF54373">
    <property type="entry name" value="FAD-linked reductases, C-terminal domain"/>
    <property type="match status" value="1"/>
</dbReference>
<evidence type="ECO:0000256" key="5">
    <source>
        <dbReference type="PIRSR" id="PIRSR601613-1"/>
    </source>
</evidence>
<gene>
    <name evidence="9" type="ORF">B0T11DRAFT_325498</name>
</gene>
<feature type="signal peptide" evidence="7">
    <location>
        <begin position="1"/>
        <end position="20"/>
    </location>
</feature>
<dbReference type="PANTHER" id="PTHR43563">
    <property type="entry name" value="AMINE OXIDASE"/>
    <property type="match status" value="1"/>
</dbReference>
<feature type="domain" description="Amine oxidase" evidence="8">
    <location>
        <begin position="60"/>
        <end position="516"/>
    </location>
</feature>
<dbReference type="InterPro" id="IPR050703">
    <property type="entry name" value="Flavin_MAO"/>
</dbReference>
<dbReference type="Gene3D" id="1.10.405.10">
    <property type="entry name" value="Guanine Nucleotide Dissociation Inhibitor, domain 1"/>
    <property type="match status" value="1"/>
</dbReference>
<keyword evidence="7" id="KW-0732">Signal</keyword>
<dbReference type="AlphaFoldDB" id="A0A8K0TIV3"/>
<dbReference type="Gene3D" id="3.50.50.60">
    <property type="entry name" value="FAD/NAD(P)-binding domain"/>
    <property type="match status" value="1"/>
</dbReference>
<feature type="binding site" evidence="5">
    <location>
        <position position="406"/>
    </location>
    <ligand>
        <name>substrate</name>
    </ligand>
</feature>
<comment type="catalytic activity">
    <reaction evidence="4">
        <text>a secondary aliphatic amine + O2 + H2O = a primary amine + an aldehyde + H2O2</text>
        <dbReference type="Rhea" id="RHEA:26414"/>
        <dbReference type="ChEBI" id="CHEBI:15377"/>
        <dbReference type="ChEBI" id="CHEBI:15379"/>
        <dbReference type="ChEBI" id="CHEBI:16240"/>
        <dbReference type="ChEBI" id="CHEBI:17478"/>
        <dbReference type="ChEBI" id="CHEBI:58855"/>
        <dbReference type="ChEBI" id="CHEBI:65296"/>
        <dbReference type="EC" id="1.4.3.4"/>
    </reaction>
</comment>